<dbReference type="GO" id="GO:0005657">
    <property type="term" value="C:replication fork"/>
    <property type="evidence" value="ECO:0007669"/>
    <property type="project" value="InterPro"/>
</dbReference>
<reference evidence="2 3" key="1">
    <citation type="journal article" date="2020" name="Genomics">
        <title>Complete, high-quality genomes from long-read metagenomic sequencing of two wolf lichen thalli reveals enigmatic genome architecture.</title>
        <authorList>
            <person name="McKenzie S.K."/>
            <person name="Walston R.F."/>
            <person name="Allen J.L."/>
        </authorList>
    </citation>
    <scope>NUCLEOTIDE SEQUENCE [LARGE SCALE GENOMIC DNA]</scope>
    <source>
        <strain evidence="2">WasteWater1</strain>
    </source>
</reference>
<dbReference type="CDD" id="cd19490">
    <property type="entry name" value="XRCC2"/>
    <property type="match status" value="1"/>
</dbReference>
<dbReference type="AlphaFoldDB" id="A0A8H6F7Q0"/>
<evidence type="ECO:0008006" key="4">
    <source>
        <dbReference type="Google" id="ProtNLM"/>
    </source>
</evidence>
<dbReference type="GO" id="GO:0042148">
    <property type="term" value="P:DNA strand invasion"/>
    <property type="evidence" value="ECO:0007669"/>
    <property type="project" value="TreeGrafter"/>
</dbReference>
<dbReference type="PANTHER" id="PTHR46644">
    <property type="entry name" value="DNA REPAIR PROTEIN XRCC2"/>
    <property type="match status" value="1"/>
</dbReference>
<accession>A0A8H6F7Q0</accession>
<protein>
    <recommendedName>
        <fullName evidence="4">DNA recombination and repair protein Rad51-like C-terminal domain-containing protein</fullName>
    </recommendedName>
</protein>
<dbReference type="Gene3D" id="3.40.50.300">
    <property type="entry name" value="P-loop containing nucleotide triphosphate hydrolases"/>
    <property type="match status" value="1"/>
</dbReference>
<dbReference type="InterPro" id="IPR027417">
    <property type="entry name" value="P-loop_NTPase"/>
</dbReference>
<dbReference type="GO" id="GO:0005815">
    <property type="term" value="C:microtubule organizing center"/>
    <property type="evidence" value="ECO:0007669"/>
    <property type="project" value="TreeGrafter"/>
</dbReference>
<evidence type="ECO:0000256" key="1">
    <source>
        <dbReference type="SAM" id="MobiDB-lite"/>
    </source>
</evidence>
<dbReference type="EMBL" id="JACCJB010000022">
    <property type="protein sequence ID" value="KAF6218347.1"/>
    <property type="molecule type" value="Genomic_DNA"/>
</dbReference>
<dbReference type="InterPro" id="IPR030547">
    <property type="entry name" value="XRCC2"/>
</dbReference>
<evidence type="ECO:0000313" key="3">
    <source>
        <dbReference type="Proteomes" id="UP000593566"/>
    </source>
</evidence>
<evidence type="ECO:0000313" key="2">
    <source>
        <dbReference type="EMBL" id="KAF6218347.1"/>
    </source>
</evidence>
<comment type="caution">
    <text evidence="2">The sequence shown here is derived from an EMBL/GenBank/DDBJ whole genome shotgun (WGS) entry which is preliminary data.</text>
</comment>
<gene>
    <name evidence="2" type="ORF">HO133_005694</name>
</gene>
<keyword evidence="3" id="KW-1185">Reference proteome</keyword>
<name>A0A8H6F7Q0_9LECA</name>
<dbReference type="Proteomes" id="UP000593566">
    <property type="component" value="Unassembled WGS sequence"/>
</dbReference>
<organism evidence="2 3">
    <name type="scientific">Letharia lupina</name>
    <dbReference type="NCBI Taxonomy" id="560253"/>
    <lineage>
        <taxon>Eukaryota</taxon>
        <taxon>Fungi</taxon>
        <taxon>Dikarya</taxon>
        <taxon>Ascomycota</taxon>
        <taxon>Pezizomycotina</taxon>
        <taxon>Lecanoromycetes</taxon>
        <taxon>OSLEUM clade</taxon>
        <taxon>Lecanoromycetidae</taxon>
        <taxon>Lecanorales</taxon>
        <taxon>Lecanorineae</taxon>
        <taxon>Parmeliaceae</taxon>
        <taxon>Letharia</taxon>
    </lineage>
</organism>
<proteinExistence type="predicted"/>
<feature type="compositionally biased region" description="Polar residues" evidence="1">
    <location>
        <begin position="56"/>
        <end position="69"/>
    </location>
</feature>
<dbReference type="GO" id="GO:0000400">
    <property type="term" value="F:four-way junction DNA binding"/>
    <property type="evidence" value="ECO:0007669"/>
    <property type="project" value="TreeGrafter"/>
</dbReference>
<dbReference type="GeneID" id="59334099"/>
<dbReference type="GO" id="GO:0000724">
    <property type="term" value="P:double-strand break repair via homologous recombination"/>
    <property type="evidence" value="ECO:0007669"/>
    <property type="project" value="InterPro"/>
</dbReference>
<dbReference type="GO" id="GO:0033063">
    <property type="term" value="C:Rad51B-Rad51C-Rad51D-XRCC2 complex"/>
    <property type="evidence" value="ECO:0007669"/>
    <property type="project" value="InterPro"/>
</dbReference>
<dbReference type="PANTHER" id="PTHR46644:SF2">
    <property type="entry name" value="DNA REPAIR PROTEIN XRCC2"/>
    <property type="match status" value="1"/>
</dbReference>
<dbReference type="RefSeq" id="XP_037147782.1">
    <property type="nucleotide sequence ID" value="XM_037296601.1"/>
</dbReference>
<sequence>MSVEGLGRDLLGEVKVECLDELLRALRELDASSGPSLGFPPLDRLLDVFQNPPPTRQQQHYQTQWSVQQEGPAPPPKEKPLPVIEIAAAAACSGKTQLLYQIILLSLLPVEHKDEPINGRGNAVVLLDLSGRFSVLRLHHLMHNHISSICSRSSLTLPEQEISSLISDSFTHLHIFHPQSSSSLLSTLAALPSFLLSSPSTHFSANRPLGLLAINDLSAFLWQDRLDADEGTGLPASNHAENANNSLFLERYHNLISSLRHVQHLFSCPIVATNWGLAPVTSVAGHAALRPHLPSLWNNFCTTKLVVVKDRVSKFGPDLSAEEAKREGAQRWEAVEKSGFSGWINWWGNEGWREEVREGIRELKGGGGFSFRVTEDGIMVHDEGD</sequence>
<feature type="region of interest" description="Disordered" evidence="1">
    <location>
        <begin position="48"/>
        <end position="79"/>
    </location>
</feature>
<dbReference type="SUPFAM" id="SSF52540">
    <property type="entry name" value="P-loop containing nucleoside triphosphate hydrolases"/>
    <property type="match status" value="1"/>
</dbReference>